<feature type="chain" id="PRO_5003011391" description="Cytochrome c7-like domain-containing protein" evidence="2">
    <location>
        <begin position="22"/>
        <end position="580"/>
    </location>
</feature>
<evidence type="ECO:0000256" key="1">
    <source>
        <dbReference type="ARBA" id="ARBA00022729"/>
    </source>
</evidence>
<evidence type="ECO:0000259" key="3">
    <source>
        <dbReference type="Pfam" id="PF14522"/>
    </source>
</evidence>
<sequence length="580" mass="59040">MAARASLLAALALLLASLVSARLGRADEQPAAEALAGSALAARVPTGPTGYEHAAHAAANAAAGGAEIPCQRCHSLGRQGQVAAVGHAACFGACHGAAPRRWPQTWASAAEAERRPLCLSCHSAALFAPAGPGAPPPSRRYAAPRTARATPAFALRMSHLGHVSATGGSGGCTACHAPMSRVDRGARGRAGARAGAARAGAAAARAHARCVRCHAPDADAAAAGAAGPQPLSACTSCHQPAGEGPARPSLIASAAPAEFSHARHSARGLSACGDCHEAVAEAADNALPTPSTAACATCHDGERAFSVLTPSCTRCHSARLSRSGPRPPRGPGFSHVMHRARGLDLPCRRCHSLDAAGVPQPPASDHGPCSDAGCHRREFSSAEPIICGACHVGTDPSRPLYFTPGARADTEFGARYSHRAHPGASDQACAGCHRQRTALRQRGLPRTHATCSGAGCHELPATEGEGEGEGDDAEPDAATAPLPLTACEGCHRIGRAAARRAVRLGAPWSVRARFDHERHERPPFTAAARACTSCHQDVAAADSVEAIASPPKQSCAPCHDGGAAFKLTGHECVRCHGRGP</sequence>
<dbReference type="GO" id="GO:0016491">
    <property type="term" value="F:oxidoreductase activity"/>
    <property type="evidence" value="ECO:0007669"/>
    <property type="project" value="TreeGrafter"/>
</dbReference>
<dbReference type="KEGG" id="hoh:Hoch_2720"/>
<dbReference type="InterPro" id="IPR051829">
    <property type="entry name" value="Multiheme_Cytochr_ET"/>
</dbReference>
<name>D0LN72_HALO1</name>
<accession>D0LN72</accession>
<dbReference type="AlphaFoldDB" id="D0LN72"/>
<evidence type="ECO:0000313" key="5">
    <source>
        <dbReference type="Proteomes" id="UP000001880"/>
    </source>
</evidence>
<dbReference type="InterPro" id="IPR036280">
    <property type="entry name" value="Multihaem_cyt_sf"/>
</dbReference>
<keyword evidence="5" id="KW-1185">Reference proteome</keyword>
<feature type="domain" description="Cytochrome c7-like" evidence="3">
    <location>
        <begin position="258"/>
        <end position="317"/>
    </location>
</feature>
<reference evidence="4 5" key="1">
    <citation type="journal article" date="2010" name="Stand. Genomic Sci.">
        <title>Complete genome sequence of Haliangium ochraceum type strain (SMP-2).</title>
        <authorList>
            <consortium name="US DOE Joint Genome Institute (JGI-PGF)"/>
            <person name="Ivanova N."/>
            <person name="Daum C."/>
            <person name="Lang E."/>
            <person name="Abt B."/>
            <person name="Kopitz M."/>
            <person name="Saunders E."/>
            <person name="Lapidus A."/>
            <person name="Lucas S."/>
            <person name="Glavina Del Rio T."/>
            <person name="Nolan M."/>
            <person name="Tice H."/>
            <person name="Copeland A."/>
            <person name="Cheng J.F."/>
            <person name="Chen F."/>
            <person name="Bruce D."/>
            <person name="Goodwin L."/>
            <person name="Pitluck S."/>
            <person name="Mavromatis K."/>
            <person name="Pati A."/>
            <person name="Mikhailova N."/>
            <person name="Chen A."/>
            <person name="Palaniappan K."/>
            <person name="Land M."/>
            <person name="Hauser L."/>
            <person name="Chang Y.J."/>
            <person name="Jeffries C.D."/>
            <person name="Detter J.C."/>
            <person name="Brettin T."/>
            <person name="Rohde M."/>
            <person name="Goker M."/>
            <person name="Bristow J."/>
            <person name="Markowitz V."/>
            <person name="Eisen J.A."/>
            <person name="Hugenholtz P."/>
            <person name="Kyrpides N.C."/>
            <person name="Klenk H.P."/>
        </authorList>
    </citation>
    <scope>NUCLEOTIDE SEQUENCE [LARGE SCALE GENOMIC DNA]</scope>
    <source>
        <strain evidence="5">DSM 14365 / CIP 107738 / JCM 11303 / AJ 13395 / SMP-2</strain>
    </source>
</reference>
<evidence type="ECO:0000256" key="2">
    <source>
        <dbReference type="SAM" id="SignalP"/>
    </source>
</evidence>
<dbReference type="EMBL" id="CP001804">
    <property type="protein sequence ID" value="ACY15249.1"/>
    <property type="molecule type" value="Genomic_DNA"/>
</dbReference>
<dbReference type="eggNOG" id="COG3005">
    <property type="taxonomic scope" value="Bacteria"/>
</dbReference>
<dbReference type="PANTHER" id="PTHR35038:SF6">
    <property type="entry name" value="SURFACE LOCALIZED DECAHEME CYTOCHROME C LIPOPROTEIN"/>
    <property type="match status" value="1"/>
</dbReference>
<dbReference type="Gene3D" id="3.90.10.10">
    <property type="entry name" value="Cytochrome C3"/>
    <property type="match status" value="4"/>
</dbReference>
<dbReference type="STRING" id="502025.Hoch_2720"/>
<gene>
    <name evidence="4" type="ordered locus">Hoch_2720</name>
</gene>
<dbReference type="RefSeq" id="WP_012827857.1">
    <property type="nucleotide sequence ID" value="NC_013440.1"/>
</dbReference>
<dbReference type="Proteomes" id="UP000001880">
    <property type="component" value="Chromosome"/>
</dbReference>
<dbReference type="InterPro" id="IPR029467">
    <property type="entry name" value="Cyt_c7-like"/>
</dbReference>
<organism evidence="4 5">
    <name type="scientific">Haliangium ochraceum (strain DSM 14365 / JCM 11303 / SMP-2)</name>
    <dbReference type="NCBI Taxonomy" id="502025"/>
    <lineage>
        <taxon>Bacteria</taxon>
        <taxon>Pseudomonadati</taxon>
        <taxon>Myxococcota</taxon>
        <taxon>Polyangia</taxon>
        <taxon>Haliangiales</taxon>
        <taxon>Kofleriaceae</taxon>
        <taxon>Haliangium</taxon>
    </lineage>
</organism>
<dbReference type="OrthoDB" id="5391425at2"/>
<evidence type="ECO:0000313" key="4">
    <source>
        <dbReference type="EMBL" id="ACY15249.1"/>
    </source>
</evidence>
<dbReference type="PANTHER" id="PTHR35038">
    <property type="entry name" value="DISSIMILATORY SULFITE REDUCTASE SIRA"/>
    <property type="match status" value="1"/>
</dbReference>
<protein>
    <recommendedName>
        <fullName evidence="3">Cytochrome c7-like domain-containing protein</fullName>
    </recommendedName>
</protein>
<dbReference type="Pfam" id="PF14522">
    <property type="entry name" value="Cytochrome_C7"/>
    <property type="match status" value="2"/>
</dbReference>
<dbReference type="HOGENOM" id="CLU_469917_0_0_7"/>
<feature type="signal peptide" evidence="2">
    <location>
        <begin position="1"/>
        <end position="21"/>
    </location>
</feature>
<dbReference type="SUPFAM" id="SSF48695">
    <property type="entry name" value="Multiheme cytochromes"/>
    <property type="match status" value="2"/>
</dbReference>
<feature type="domain" description="Cytochrome c7-like" evidence="3">
    <location>
        <begin position="514"/>
        <end position="576"/>
    </location>
</feature>
<dbReference type="CDD" id="cd08168">
    <property type="entry name" value="Cytochrom_C3"/>
    <property type="match status" value="1"/>
</dbReference>
<proteinExistence type="predicted"/>
<keyword evidence="1 2" id="KW-0732">Signal</keyword>